<keyword evidence="1" id="KW-1133">Transmembrane helix</keyword>
<dbReference type="AlphaFoldDB" id="A0A7X5ZTU8"/>
<keyword evidence="3" id="KW-1185">Reference proteome</keyword>
<proteinExistence type="predicted"/>
<evidence type="ECO:0000256" key="1">
    <source>
        <dbReference type="SAM" id="Phobius"/>
    </source>
</evidence>
<evidence type="ECO:0000313" key="3">
    <source>
        <dbReference type="Proteomes" id="UP000564677"/>
    </source>
</evidence>
<evidence type="ECO:0000313" key="2">
    <source>
        <dbReference type="EMBL" id="NIJ63432.1"/>
    </source>
</evidence>
<feature type="transmembrane region" description="Helical" evidence="1">
    <location>
        <begin position="6"/>
        <end position="23"/>
    </location>
</feature>
<keyword evidence="1" id="KW-0472">Membrane</keyword>
<accession>A0A7X5ZTU8</accession>
<feature type="transmembrane region" description="Helical" evidence="1">
    <location>
        <begin position="51"/>
        <end position="74"/>
    </location>
</feature>
<dbReference type="Proteomes" id="UP000564677">
    <property type="component" value="Unassembled WGS sequence"/>
</dbReference>
<keyword evidence="1" id="KW-0812">Transmembrane</keyword>
<reference evidence="2 3" key="1">
    <citation type="submission" date="2020-03" db="EMBL/GenBank/DDBJ databases">
        <title>Genomic Encyclopedia of Type Strains, Phase IV (KMG-IV): sequencing the most valuable type-strain genomes for metagenomic binning, comparative biology and taxonomic classification.</title>
        <authorList>
            <person name="Goeker M."/>
        </authorList>
    </citation>
    <scope>NUCLEOTIDE SEQUENCE [LARGE SCALE GENOMIC DNA]</scope>
    <source>
        <strain evidence="2 3">DSM 4733</strain>
    </source>
</reference>
<comment type="caution">
    <text evidence="2">The sequence shown here is derived from an EMBL/GenBank/DDBJ whole genome shotgun (WGS) entry which is preliminary data.</text>
</comment>
<gene>
    <name evidence="2" type="ORF">FHR20_000363</name>
</gene>
<dbReference type="EMBL" id="JAASQV010000001">
    <property type="protein sequence ID" value="NIJ63432.1"/>
    <property type="molecule type" value="Genomic_DNA"/>
</dbReference>
<organism evidence="2 3">
    <name type="scientific">Sphingomonas leidyi</name>
    <dbReference type="NCBI Taxonomy" id="68569"/>
    <lineage>
        <taxon>Bacteria</taxon>
        <taxon>Pseudomonadati</taxon>
        <taxon>Pseudomonadota</taxon>
        <taxon>Alphaproteobacteria</taxon>
        <taxon>Sphingomonadales</taxon>
        <taxon>Sphingomonadaceae</taxon>
        <taxon>Sphingomonas</taxon>
    </lineage>
</organism>
<name>A0A7X5ZTU8_9SPHN</name>
<protein>
    <submittedName>
        <fullName evidence="2">Uncharacterized protein</fullName>
    </submittedName>
</protein>
<sequence>MSEAIYGPIITLLVALLFGWLLIQGFRTGTATFEQPGITLSGRRKDQPVRFWAVTALLSFLTFSMILATIWQILIPDGTGG</sequence>